<reference evidence="1" key="3">
    <citation type="submission" date="2025-09" db="UniProtKB">
        <authorList>
            <consortium name="Ensembl"/>
        </authorList>
    </citation>
    <scope>IDENTIFICATION</scope>
</reference>
<evidence type="ECO:0000313" key="2">
    <source>
        <dbReference type="Proteomes" id="UP000018468"/>
    </source>
</evidence>
<evidence type="ECO:0000313" key="1">
    <source>
        <dbReference type="Ensembl" id="ENSLOCP00000007413.1"/>
    </source>
</evidence>
<dbReference type="HOGENOM" id="CLU_000680_8_5_1"/>
<dbReference type="Gene3D" id="3.60.10.10">
    <property type="entry name" value="Endonuclease/exonuclease/phosphatase"/>
    <property type="match status" value="1"/>
</dbReference>
<dbReference type="Proteomes" id="UP000018468">
    <property type="component" value="Linkage group LG2"/>
</dbReference>
<dbReference type="STRING" id="7918.ENSLOCP00000007413"/>
<keyword evidence="2" id="KW-1185">Reference proteome</keyword>
<sequence>ELANSLKERKVDIACVQETKWAGTKLREIGESYKLIYHASGSATARITDRLMSTKISMGTSTLHVVSCYAMQAGCPDEEKEKFWHYLETHVQAINDSEILSLSGDLNGHVGRAKNNFDRNHGRQGHGNCNEGGIQIVEHAEANTFFKKRESHLITYYSGGRTSQIDYWMVRRRDFKMVTDTKVIPCNSIAPQHRLLVLDAKVCLVQTPARPTTKFERIKWW</sequence>
<dbReference type="Ensembl" id="ENSLOCT00000007421.1">
    <property type="protein sequence ID" value="ENSLOCP00000007413.1"/>
    <property type="gene ID" value="ENSLOCG00000006135.1"/>
</dbReference>
<dbReference type="OMA" id="WHYLETH"/>
<reference evidence="1" key="2">
    <citation type="submission" date="2025-08" db="UniProtKB">
        <authorList>
            <consortium name="Ensembl"/>
        </authorList>
    </citation>
    <scope>IDENTIFICATION</scope>
</reference>
<dbReference type="InterPro" id="IPR036691">
    <property type="entry name" value="Endo/exonu/phosph_ase_sf"/>
</dbReference>
<protein>
    <recommendedName>
        <fullName evidence="3">Endonuclease/exonuclease/phosphatase domain-containing protein</fullName>
    </recommendedName>
</protein>
<accession>W5MGA4</accession>
<dbReference type="PANTHER" id="PTHR23227:SF83">
    <property type="entry name" value="ENDONUCLEASE_EXONUCLEASE_PHOSPHATASE DOMAIN-CONTAINING PROTEIN"/>
    <property type="match status" value="1"/>
</dbReference>
<reference evidence="2" key="1">
    <citation type="submission" date="2011-12" db="EMBL/GenBank/DDBJ databases">
        <title>The Draft Genome of Lepisosteus oculatus.</title>
        <authorList>
            <consortium name="The Broad Institute Genome Assembly &amp; Analysis Group"/>
            <consortium name="Computational R&amp;D Group"/>
            <consortium name="and Sequencing Platform"/>
            <person name="Di Palma F."/>
            <person name="Alfoldi J."/>
            <person name="Johnson J."/>
            <person name="Berlin A."/>
            <person name="Gnerre S."/>
            <person name="Jaffe D."/>
            <person name="MacCallum I."/>
            <person name="Young S."/>
            <person name="Walker B.J."/>
            <person name="Lander E.S."/>
            <person name="Lindblad-Toh K."/>
        </authorList>
    </citation>
    <scope>NUCLEOTIDE SEQUENCE [LARGE SCALE GENOMIC DNA]</scope>
</reference>
<dbReference type="EMBL" id="AHAT01014664">
    <property type="status" value="NOT_ANNOTATED_CDS"/>
    <property type="molecule type" value="Genomic_DNA"/>
</dbReference>
<dbReference type="InParanoid" id="W5MGA4"/>
<proteinExistence type="predicted"/>
<dbReference type="eggNOG" id="ENOG502S50V">
    <property type="taxonomic scope" value="Eukaryota"/>
</dbReference>
<name>W5MGA4_LEPOC</name>
<dbReference type="SUPFAM" id="SSF56219">
    <property type="entry name" value="DNase I-like"/>
    <property type="match status" value="1"/>
</dbReference>
<dbReference type="GeneTree" id="ENSGT00740000115773"/>
<dbReference type="AlphaFoldDB" id="W5MGA4"/>
<dbReference type="PANTHER" id="PTHR23227">
    <property type="entry name" value="BUCENTAUR RELATED"/>
    <property type="match status" value="1"/>
</dbReference>
<evidence type="ECO:0008006" key="3">
    <source>
        <dbReference type="Google" id="ProtNLM"/>
    </source>
</evidence>
<dbReference type="InterPro" id="IPR027124">
    <property type="entry name" value="Swc5/CFDP1/2"/>
</dbReference>
<organism evidence="1 2">
    <name type="scientific">Lepisosteus oculatus</name>
    <name type="common">Spotted gar</name>
    <dbReference type="NCBI Taxonomy" id="7918"/>
    <lineage>
        <taxon>Eukaryota</taxon>
        <taxon>Metazoa</taxon>
        <taxon>Chordata</taxon>
        <taxon>Craniata</taxon>
        <taxon>Vertebrata</taxon>
        <taxon>Euteleostomi</taxon>
        <taxon>Actinopterygii</taxon>
        <taxon>Neopterygii</taxon>
        <taxon>Holostei</taxon>
        <taxon>Semionotiformes</taxon>
        <taxon>Lepisosteidae</taxon>
        <taxon>Lepisosteus</taxon>
    </lineage>
</organism>